<dbReference type="Proteomes" id="UP001228643">
    <property type="component" value="Unassembled WGS sequence"/>
</dbReference>
<evidence type="ECO:0000256" key="1">
    <source>
        <dbReference type="SAM" id="SignalP"/>
    </source>
</evidence>
<reference evidence="2 3" key="1">
    <citation type="submission" date="2023-04" db="EMBL/GenBank/DDBJ databases">
        <title>Two novel species of Flavobacterium.</title>
        <authorList>
            <person name="Liu Q."/>
            <person name="Xin Y.-H."/>
        </authorList>
    </citation>
    <scope>NUCLEOTIDE SEQUENCE [LARGE SCALE GENOMIC DNA]</scope>
    <source>
        <strain evidence="2 3">LB2P87</strain>
    </source>
</reference>
<keyword evidence="3" id="KW-1185">Reference proteome</keyword>
<evidence type="ECO:0000313" key="3">
    <source>
        <dbReference type="Proteomes" id="UP001228643"/>
    </source>
</evidence>
<dbReference type="EMBL" id="JASCRY010000003">
    <property type="protein sequence ID" value="MDI5950320.1"/>
    <property type="molecule type" value="Genomic_DNA"/>
</dbReference>
<dbReference type="RefSeq" id="WP_282716882.1">
    <property type="nucleotide sequence ID" value="NZ_JASCRX010000005.1"/>
</dbReference>
<proteinExistence type="predicted"/>
<accession>A0AAW6TL65</accession>
<comment type="caution">
    <text evidence="2">The sequence shown here is derived from an EMBL/GenBank/DDBJ whole genome shotgun (WGS) entry which is preliminary data.</text>
</comment>
<dbReference type="AlphaFoldDB" id="A0AAW6TL65"/>
<name>A0AAW6TL65_9FLAO</name>
<protein>
    <submittedName>
        <fullName evidence="2">Uncharacterized protein</fullName>
    </submittedName>
</protein>
<evidence type="ECO:0000313" key="2">
    <source>
        <dbReference type="EMBL" id="MDI5950320.1"/>
    </source>
</evidence>
<sequence>MKIFFFIIALLFSSLFYSQTSGITYQAVILSPIEGQIPGVNDQNAPLANKQICLQFTIFDSNLINEYQEKVQLTTDEFGMVNVIIGKGIQTDGYAASFGKINWNPTKMSLKVSVDILGLCSSFEEISNQLFSSVPAAYTAENVTGIVLIGNGGTGGTTITEAKINLDLENVDNTSDLNKPLSTVAQVALNGKLDKVLKVPEEIITSNSGTLAIRGLLQSYAIGNQLISIDPVTGILSRASFTSSIDETVVDYNAAEGQVLFATPIPISSGNKVNVYRNGIRINAIVVDANTIKLEAGVICSLNDELKIIQFN</sequence>
<feature type="chain" id="PRO_5044003630" evidence="1">
    <location>
        <begin position="19"/>
        <end position="312"/>
    </location>
</feature>
<organism evidence="2 3">
    <name type="scientific">Flavobacterium yafengii</name>
    <dbReference type="NCBI Taxonomy" id="3041253"/>
    <lineage>
        <taxon>Bacteria</taxon>
        <taxon>Pseudomonadati</taxon>
        <taxon>Bacteroidota</taxon>
        <taxon>Flavobacteriia</taxon>
        <taxon>Flavobacteriales</taxon>
        <taxon>Flavobacteriaceae</taxon>
        <taxon>Flavobacterium</taxon>
    </lineage>
</organism>
<feature type="signal peptide" evidence="1">
    <location>
        <begin position="1"/>
        <end position="18"/>
    </location>
</feature>
<keyword evidence="1" id="KW-0732">Signal</keyword>
<gene>
    <name evidence="2" type="ORF">QLS97_11735</name>
</gene>